<sequence>MMKKYIQIICFLALIPCVSMLNSCNSNCIEGSGTPITEDRNIGTFSKVEFGGSIKLKIKQDSINWMKITADDNILKQIKTRVSGDVLKIEMDGNFCNSGEVVVELSSKVWSGIKASGATQIISENQINSDEFELDLSGSSQVDLNLVVAKFKMETSGSSSINLKGQARQSDVNVSGASEINAFDFVVSDYNIETSGSSKCAINVLNSLNVNSSGSSEILYKGLPKNINNKKSGSSELKHVD</sequence>
<dbReference type="Pfam" id="PF10988">
    <property type="entry name" value="DUF2807"/>
    <property type="match status" value="1"/>
</dbReference>
<dbReference type="InterPro" id="IPR021255">
    <property type="entry name" value="DUF2807"/>
</dbReference>
<accession>A0A4U1BUX1</accession>
<gene>
    <name evidence="3" type="ORF">FA046_14610</name>
</gene>
<feature type="signal peptide" evidence="1">
    <location>
        <begin position="1"/>
        <end position="28"/>
    </location>
</feature>
<evidence type="ECO:0000313" key="3">
    <source>
        <dbReference type="EMBL" id="TKB95904.1"/>
    </source>
</evidence>
<keyword evidence="1" id="KW-0732">Signal</keyword>
<dbReference type="AlphaFoldDB" id="A0A4U1BUX1"/>
<evidence type="ECO:0000259" key="2">
    <source>
        <dbReference type="Pfam" id="PF10988"/>
    </source>
</evidence>
<dbReference type="PANTHER" id="PTHR39200:SF1">
    <property type="entry name" value="AUTO-TRANSPORTER ADHESIN HEAD GIN DOMAIN-CONTAINING PROTEIN-RELATED"/>
    <property type="match status" value="1"/>
</dbReference>
<dbReference type="OrthoDB" id="5585143at2"/>
<dbReference type="PANTHER" id="PTHR39200">
    <property type="entry name" value="HYPOTHETICAL EXPORTED PROTEIN"/>
    <property type="match status" value="1"/>
</dbReference>
<dbReference type="Gene3D" id="2.160.20.120">
    <property type="match status" value="1"/>
</dbReference>
<organism evidence="3 4">
    <name type="scientific">Pedobacter cryophilus</name>
    <dbReference type="NCBI Taxonomy" id="2571271"/>
    <lineage>
        <taxon>Bacteria</taxon>
        <taxon>Pseudomonadati</taxon>
        <taxon>Bacteroidota</taxon>
        <taxon>Sphingobacteriia</taxon>
        <taxon>Sphingobacteriales</taxon>
        <taxon>Sphingobacteriaceae</taxon>
        <taxon>Pedobacter</taxon>
    </lineage>
</organism>
<keyword evidence="4" id="KW-1185">Reference proteome</keyword>
<feature type="domain" description="Putative auto-transporter adhesin head GIN" evidence="2">
    <location>
        <begin position="45"/>
        <end position="224"/>
    </location>
</feature>
<evidence type="ECO:0000313" key="4">
    <source>
        <dbReference type="Proteomes" id="UP000308181"/>
    </source>
</evidence>
<name>A0A4U1BUX1_9SPHI</name>
<feature type="chain" id="PRO_5020431704" evidence="1">
    <location>
        <begin position="29"/>
        <end position="241"/>
    </location>
</feature>
<dbReference type="EMBL" id="SWBP01000006">
    <property type="protein sequence ID" value="TKB95904.1"/>
    <property type="molecule type" value="Genomic_DNA"/>
</dbReference>
<protein>
    <submittedName>
        <fullName evidence="3">DUF2807 domain-containing protein</fullName>
    </submittedName>
</protein>
<proteinExistence type="predicted"/>
<dbReference type="Proteomes" id="UP000308181">
    <property type="component" value="Unassembled WGS sequence"/>
</dbReference>
<comment type="caution">
    <text evidence="3">The sequence shown here is derived from an EMBL/GenBank/DDBJ whole genome shotgun (WGS) entry which is preliminary data.</text>
</comment>
<evidence type="ECO:0000256" key="1">
    <source>
        <dbReference type="SAM" id="SignalP"/>
    </source>
</evidence>
<reference evidence="3 4" key="1">
    <citation type="submission" date="2019-04" db="EMBL/GenBank/DDBJ databases">
        <title>Pedobacter sp. AR-3-17 sp. nov., isolated from Arctic soil.</title>
        <authorList>
            <person name="Dahal R.H."/>
            <person name="Kim D.-U."/>
        </authorList>
    </citation>
    <scope>NUCLEOTIDE SEQUENCE [LARGE SCALE GENOMIC DNA]</scope>
    <source>
        <strain evidence="3 4">AR-3-17</strain>
    </source>
</reference>
<dbReference type="RefSeq" id="WP_136827282.1">
    <property type="nucleotide sequence ID" value="NZ_SWBP01000006.1"/>
</dbReference>